<evidence type="ECO:0000256" key="4">
    <source>
        <dbReference type="ARBA" id="ARBA00022679"/>
    </source>
</evidence>
<keyword evidence="7" id="KW-0256">Endoplasmic reticulum</keyword>
<keyword evidence="4 15" id="KW-0808">Transferase</keyword>
<dbReference type="InterPro" id="IPR003406">
    <property type="entry name" value="Glyco_trans_14"/>
</dbReference>
<evidence type="ECO:0000256" key="14">
    <source>
        <dbReference type="ARBA" id="ARBA00042865"/>
    </source>
</evidence>
<comment type="subcellular location">
    <subcellularLocation>
        <location evidence="2">Endoplasmic reticulum membrane</location>
        <topology evidence="2">Single-pass type II membrane protein</topology>
    </subcellularLocation>
    <subcellularLocation>
        <location evidence="1">Golgi apparatus membrane</location>
        <topology evidence="1">Single-pass type II membrane protein</topology>
    </subcellularLocation>
</comment>
<gene>
    <name evidence="15" type="ORF">LAV01_13110</name>
</gene>
<dbReference type="Pfam" id="PF02485">
    <property type="entry name" value="Branch"/>
    <property type="match status" value="1"/>
</dbReference>
<dbReference type="PANTHER" id="PTHR46025:SF3">
    <property type="entry name" value="XYLOSYLTRANSFERASE OXT"/>
    <property type="match status" value="1"/>
</dbReference>
<keyword evidence="10" id="KW-0333">Golgi apparatus</keyword>
<dbReference type="GeneID" id="29934368"/>
<evidence type="ECO:0000256" key="1">
    <source>
        <dbReference type="ARBA" id="ARBA00004323"/>
    </source>
</evidence>
<name>A0A510WTC8_9LACO</name>
<evidence type="ECO:0000256" key="6">
    <source>
        <dbReference type="ARBA" id="ARBA00022723"/>
    </source>
</evidence>
<evidence type="ECO:0000256" key="5">
    <source>
        <dbReference type="ARBA" id="ARBA00022692"/>
    </source>
</evidence>
<proteinExistence type="predicted"/>
<sequence>MEKHAYLIIAQNEFSQLKKIVSVIDDTRNDIYIHIDKKVAFSEDTRQSIEKEVTHSNIYWIPRIEVNWAGPSQVQVELNLLDFAIKKDAYSYYHLMSAKDLPLQTQDYIHNYFKENSVECVGFFNKEHFLQEKPWKRVEQYHAFPEKSVRSFKNKFTIFTFRVYRFLEKKIQTLFKVNLWKKYNYKIGYGTNWFSISNNLATKLISHKAEISKAFRHSIFGDELLVQSFVLSYPQKFNLSLKINEKDDGSKRFIDWNRSDNGGPHIWRSNEFDKLVTAQEQGFLFARKFDSRFDNDTINNWVDYLKNSKTSK</sequence>
<evidence type="ECO:0000313" key="15">
    <source>
        <dbReference type="EMBL" id="GEK42479.1"/>
    </source>
</evidence>
<evidence type="ECO:0000256" key="7">
    <source>
        <dbReference type="ARBA" id="ARBA00022824"/>
    </source>
</evidence>
<dbReference type="RefSeq" id="WP_057827054.1">
    <property type="nucleotide sequence ID" value="NZ_BAAACL010000016.1"/>
</dbReference>
<keyword evidence="16" id="KW-1185">Reference proteome</keyword>
<evidence type="ECO:0000256" key="10">
    <source>
        <dbReference type="ARBA" id="ARBA00023034"/>
    </source>
</evidence>
<keyword evidence="9" id="KW-1133">Transmembrane helix</keyword>
<evidence type="ECO:0000313" key="16">
    <source>
        <dbReference type="Proteomes" id="UP000321722"/>
    </source>
</evidence>
<dbReference type="GO" id="GO:0050650">
    <property type="term" value="P:chondroitin sulfate proteoglycan biosynthetic process"/>
    <property type="evidence" value="ECO:0007669"/>
    <property type="project" value="TreeGrafter"/>
</dbReference>
<dbReference type="AlphaFoldDB" id="A0A510WTC8"/>
<keyword evidence="11" id="KW-0472">Membrane</keyword>
<dbReference type="GO" id="GO:0030158">
    <property type="term" value="F:protein xylosyltransferase activity"/>
    <property type="evidence" value="ECO:0007669"/>
    <property type="project" value="InterPro"/>
</dbReference>
<keyword evidence="3" id="KW-0328">Glycosyltransferase</keyword>
<evidence type="ECO:0000256" key="12">
    <source>
        <dbReference type="ARBA" id="ARBA00023157"/>
    </source>
</evidence>
<accession>A0A510WTC8</accession>
<dbReference type="EMBL" id="BJUI01000024">
    <property type="protein sequence ID" value="GEK42479.1"/>
    <property type="molecule type" value="Genomic_DNA"/>
</dbReference>
<dbReference type="GO" id="GO:0015012">
    <property type="term" value="P:heparan sulfate proteoglycan biosynthetic process"/>
    <property type="evidence" value="ECO:0007669"/>
    <property type="project" value="TreeGrafter"/>
</dbReference>
<organism evidence="15 16">
    <name type="scientific">Ligilactobacillus aviarius</name>
    <dbReference type="NCBI Taxonomy" id="1606"/>
    <lineage>
        <taxon>Bacteria</taxon>
        <taxon>Bacillati</taxon>
        <taxon>Bacillota</taxon>
        <taxon>Bacilli</taxon>
        <taxon>Lactobacillales</taxon>
        <taxon>Lactobacillaceae</taxon>
        <taxon>Ligilactobacillus</taxon>
    </lineage>
</organism>
<evidence type="ECO:0000256" key="11">
    <source>
        <dbReference type="ARBA" id="ARBA00023136"/>
    </source>
</evidence>
<dbReference type="InterPro" id="IPR043538">
    <property type="entry name" value="XYLT"/>
</dbReference>
<dbReference type="GO" id="GO:0016020">
    <property type="term" value="C:membrane"/>
    <property type="evidence" value="ECO:0007669"/>
    <property type="project" value="InterPro"/>
</dbReference>
<evidence type="ECO:0000256" key="9">
    <source>
        <dbReference type="ARBA" id="ARBA00022989"/>
    </source>
</evidence>
<keyword evidence="5" id="KW-0812">Transmembrane</keyword>
<comment type="caution">
    <text evidence="15">The sequence shown here is derived from an EMBL/GenBank/DDBJ whole genome shotgun (WGS) entry which is preliminary data.</text>
</comment>
<dbReference type="PANTHER" id="PTHR46025">
    <property type="entry name" value="XYLOSYLTRANSFERASE OXT"/>
    <property type="match status" value="1"/>
</dbReference>
<keyword evidence="8" id="KW-0735">Signal-anchor</keyword>
<protein>
    <recommendedName>
        <fullName evidence="14">Peptide O-xylosyltransferase</fullName>
    </recommendedName>
</protein>
<dbReference type="Proteomes" id="UP000321722">
    <property type="component" value="Unassembled WGS sequence"/>
</dbReference>
<dbReference type="GO" id="GO:0046872">
    <property type="term" value="F:metal ion binding"/>
    <property type="evidence" value="ECO:0007669"/>
    <property type="project" value="UniProtKB-KW"/>
</dbReference>
<keyword evidence="6" id="KW-0479">Metal-binding</keyword>
<evidence type="ECO:0000256" key="8">
    <source>
        <dbReference type="ARBA" id="ARBA00022968"/>
    </source>
</evidence>
<keyword evidence="13" id="KW-0325">Glycoprotein</keyword>
<keyword evidence="12" id="KW-1015">Disulfide bond</keyword>
<evidence type="ECO:0000256" key="13">
    <source>
        <dbReference type="ARBA" id="ARBA00023180"/>
    </source>
</evidence>
<evidence type="ECO:0000256" key="3">
    <source>
        <dbReference type="ARBA" id="ARBA00022676"/>
    </source>
</evidence>
<evidence type="ECO:0000256" key="2">
    <source>
        <dbReference type="ARBA" id="ARBA00004648"/>
    </source>
</evidence>
<reference evidence="15 16" key="1">
    <citation type="submission" date="2019-07" db="EMBL/GenBank/DDBJ databases">
        <title>Whole genome shotgun sequence of Lactobacillus aviarius subsp. aviarius NBRC 102162.</title>
        <authorList>
            <person name="Hosoyama A."/>
            <person name="Uohara A."/>
            <person name="Ohji S."/>
            <person name="Ichikawa N."/>
        </authorList>
    </citation>
    <scope>NUCLEOTIDE SEQUENCE [LARGE SCALE GENOMIC DNA]</scope>
    <source>
        <strain evidence="15 16">NBRC 102162</strain>
    </source>
</reference>